<proteinExistence type="predicted"/>
<dbReference type="EMBL" id="CP014525">
    <property type="protein sequence ID" value="AMW34802.1"/>
    <property type="molecule type" value="Genomic_DNA"/>
</dbReference>
<dbReference type="KEGG" id="hjo:AY555_05975"/>
<dbReference type="Proteomes" id="UP000076066">
    <property type="component" value="Chromosome"/>
</dbReference>
<sequence length="328" mass="35603">MQKNPAFQVGFFVCFPVLPFCLMKSARTRGVAHGLFFLIDAIWGINTSVDIVSWEEQMQSLDDVCCHVRRTADDAPSVPGFLVQCPVDVHDDATMVSSVLGEGVRHIELVGVAVAIDYVDAKEQETSRRITLRRVSVYDGGRVVWKAFCHERRALRTFVCDRIRCVVDMDGVVHDNPALFLFTELGVDVTLPVSSVQDPHASTLSFLGAIAFGPCGKVLRDGLTVLAGLAHADGLMDDAEVGVMLDYAANVIEVGGGELAVDGCSVLAGWIRRLRPEREAVDSALRSLAADAAACRTLLRFAVRLMDADGIQNPAEFDLVVAVQDSIQ</sequence>
<dbReference type="InterPro" id="IPR029024">
    <property type="entry name" value="TerB-like"/>
</dbReference>
<dbReference type="Pfam" id="PF13280">
    <property type="entry name" value="WYL"/>
    <property type="match status" value="1"/>
</dbReference>
<reference evidence="2 3" key="1">
    <citation type="submission" date="2016-02" db="EMBL/GenBank/DDBJ databases">
        <title>Complete Genome of H5569, the type strain of the newly described species Haematospirillium jordaniae.</title>
        <authorList>
            <person name="Nicholson A.C."/>
            <person name="Humrighouse B.W."/>
            <person name="Loparov V."/>
            <person name="McQuiston J.R."/>
        </authorList>
    </citation>
    <scope>NUCLEOTIDE SEQUENCE [LARGE SCALE GENOMIC DNA]</scope>
    <source>
        <strain evidence="2 3">H5569</strain>
    </source>
</reference>
<organism evidence="2 3">
    <name type="scientific">Haematospirillum jordaniae</name>
    <dbReference type="NCBI Taxonomy" id="1549855"/>
    <lineage>
        <taxon>Bacteria</taxon>
        <taxon>Pseudomonadati</taxon>
        <taxon>Pseudomonadota</taxon>
        <taxon>Alphaproteobacteria</taxon>
        <taxon>Rhodospirillales</taxon>
        <taxon>Novispirillaceae</taxon>
        <taxon>Haematospirillum</taxon>
    </lineage>
</organism>
<protein>
    <recommendedName>
        <fullName evidence="1">WYL domain-containing protein</fullName>
    </recommendedName>
</protein>
<gene>
    <name evidence="2" type="ORF">AY555_05975</name>
</gene>
<dbReference type="InterPro" id="IPR026881">
    <property type="entry name" value="WYL_dom"/>
</dbReference>
<accession>A0A143DDJ4</accession>
<keyword evidence="3" id="KW-1185">Reference proteome</keyword>
<dbReference type="STRING" id="1549855.AY555_05975"/>
<dbReference type="SUPFAM" id="SSF158682">
    <property type="entry name" value="TerB-like"/>
    <property type="match status" value="1"/>
</dbReference>
<evidence type="ECO:0000313" key="3">
    <source>
        <dbReference type="Proteomes" id="UP000076066"/>
    </source>
</evidence>
<evidence type="ECO:0000313" key="2">
    <source>
        <dbReference type="EMBL" id="AMW34802.1"/>
    </source>
</evidence>
<evidence type="ECO:0000259" key="1">
    <source>
        <dbReference type="Pfam" id="PF13280"/>
    </source>
</evidence>
<feature type="domain" description="WYL" evidence="1">
    <location>
        <begin position="113"/>
        <end position="165"/>
    </location>
</feature>
<dbReference type="CDD" id="cd07177">
    <property type="entry name" value="terB_like"/>
    <property type="match status" value="1"/>
</dbReference>
<dbReference type="AlphaFoldDB" id="A0A143DDJ4"/>
<name>A0A143DDJ4_9PROT</name>